<accession>A0A2M8END2</accession>
<dbReference type="Proteomes" id="UP000230251">
    <property type="component" value="Unassembled WGS sequence"/>
</dbReference>
<comment type="caution">
    <text evidence="1">The sequence shown here is derived from an EMBL/GenBank/DDBJ whole genome shotgun (WGS) entry which is preliminary data.</text>
</comment>
<sequence length="84" mass="10006">SYTPTMTELWLNLHRKSSFQVADFIHFPYLKTNKWGGEICNMEEHKCDDLSWFDLADLPENIILEVKLALEHINDKEFYSELGW</sequence>
<name>A0A2M8END2_9BACT</name>
<proteinExistence type="predicted"/>
<evidence type="ECO:0000313" key="1">
    <source>
        <dbReference type="EMBL" id="PJC24228.1"/>
    </source>
</evidence>
<protein>
    <recommendedName>
        <fullName evidence="3">Nudix hydrolase domain-containing protein</fullName>
    </recommendedName>
</protein>
<evidence type="ECO:0000313" key="2">
    <source>
        <dbReference type="Proteomes" id="UP000230251"/>
    </source>
</evidence>
<evidence type="ECO:0008006" key="3">
    <source>
        <dbReference type="Google" id="ProtNLM"/>
    </source>
</evidence>
<dbReference type="EMBL" id="PFSI01000055">
    <property type="protein sequence ID" value="PJC24228.1"/>
    <property type="molecule type" value="Genomic_DNA"/>
</dbReference>
<organism evidence="1 2">
    <name type="scientific">Candidatus Uhrbacteria bacterium CG_4_9_14_0_2_um_filter_41_50</name>
    <dbReference type="NCBI Taxonomy" id="1975031"/>
    <lineage>
        <taxon>Bacteria</taxon>
        <taxon>Candidatus Uhriibacteriota</taxon>
    </lineage>
</organism>
<reference evidence="2" key="1">
    <citation type="submission" date="2017-09" db="EMBL/GenBank/DDBJ databases">
        <title>Depth-based differentiation of microbial function through sediment-hosted aquifers and enrichment of novel symbionts in the deep terrestrial subsurface.</title>
        <authorList>
            <person name="Probst A.J."/>
            <person name="Ladd B."/>
            <person name="Jarett J.K."/>
            <person name="Geller-Mcgrath D.E."/>
            <person name="Sieber C.M.K."/>
            <person name="Emerson J.B."/>
            <person name="Anantharaman K."/>
            <person name="Thomas B.C."/>
            <person name="Malmstrom R."/>
            <person name="Stieglmeier M."/>
            <person name="Klingl A."/>
            <person name="Woyke T."/>
            <person name="Ryan C.M."/>
            <person name="Banfield J.F."/>
        </authorList>
    </citation>
    <scope>NUCLEOTIDE SEQUENCE [LARGE SCALE GENOMIC DNA]</scope>
</reference>
<gene>
    <name evidence="1" type="ORF">CO057_03835</name>
</gene>
<dbReference type="AlphaFoldDB" id="A0A2M8END2"/>
<feature type="non-terminal residue" evidence="1">
    <location>
        <position position="1"/>
    </location>
</feature>